<sequence length="60" mass="7469">MEEDINYNEQYIIENHENIQKTINETMRILIKNKVDLNFKRYYLSLLEQTINDYETWLVK</sequence>
<dbReference type="RefSeq" id="WP_046328558.1">
    <property type="nucleotide sequence ID" value="NZ_CP196817.1"/>
</dbReference>
<dbReference type="AlphaFoldDB" id="A0A0E3ZA74"/>
<dbReference type="KEGG" id="sns:VC03_02720"/>
<organism evidence="1 2">
    <name type="scientific">Sneathia vaginalis</name>
    <dbReference type="NCBI Taxonomy" id="187101"/>
    <lineage>
        <taxon>Bacteria</taxon>
        <taxon>Fusobacteriati</taxon>
        <taxon>Fusobacteriota</taxon>
        <taxon>Fusobacteriia</taxon>
        <taxon>Fusobacteriales</taxon>
        <taxon>Leptotrichiaceae</taxon>
        <taxon>Sneathia</taxon>
    </lineage>
</organism>
<keyword evidence="2" id="KW-1185">Reference proteome</keyword>
<name>A0A0E3ZA74_9FUSO</name>
<dbReference type="HOGENOM" id="CLU_2939359_0_0_0"/>
<dbReference type="EMBL" id="CP011280">
    <property type="protein sequence ID" value="AKC95452.1"/>
    <property type="molecule type" value="Genomic_DNA"/>
</dbReference>
<evidence type="ECO:0000313" key="1">
    <source>
        <dbReference type="EMBL" id="AKC95452.1"/>
    </source>
</evidence>
<dbReference type="Proteomes" id="UP000033103">
    <property type="component" value="Chromosome"/>
</dbReference>
<accession>A0A0E3ZA74</accession>
<dbReference type="PATRIC" id="fig|1069640.6.peg.527"/>
<gene>
    <name evidence="1" type="ORF">VC03_02720</name>
</gene>
<proteinExistence type="predicted"/>
<evidence type="ECO:0000313" key="2">
    <source>
        <dbReference type="Proteomes" id="UP000033103"/>
    </source>
</evidence>
<protein>
    <submittedName>
        <fullName evidence="1">Uncharacterized protein</fullName>
    </submittedName>
</protein>
<reference evidence="1 2" key="1">
    <citation type="journal article" date="2012" name="BMC Genomics">
        <title>Genomic sequence analysis and characterization of Sneathia amnii sp. nov.</title>
        <authorList>
            <consortium name="Vaginal Microbiome Consortium (additional members)"/>
            <person name="Harwich M.D.Jr."/>
            <person name="Serrano M.G."/>
            <person name="Fettweis J.M."/>
            <person name="Alves J.M."/>
            <person name="Reimers M.A."/>
            <person name="Buck G.A."/>
            <person name="Jefferson K.K."/>
        </authorList>
    </citation>
    <scope>NUCLEOTIDE SEQUENCE [LARGE SCALE GENOMIC DNA]</scope>
    <source>
        <strain evidence="1 2">SN35</strain>
    </source>
</reference>